<organism evidence="2 3">
    <name type="scientific">Candidatus Nomurabacteria bacterium RIFCSPLOWO2_12_FULL_37_8</name>
    <dbReference type="NCBI Taxonomy" id="1801793"/>
    <lineage>
        <taxon>Bacteria</taxon>
        <taxon>Candidatus Nomuraibacteriota</taxon>
    </lineage>
</organism>
<reference evidence="2 3" key="1">
    <citation type="journal article" date="2016" name="Nat. Commun.">
        <title>Thousands of microbial genomes shed light on interconnected biogeochemical processes in an aquifer system.</title>
        <authorList>
            <person name="Anantharaman K."/>
            <person name="Brown C.T."/>
            <person name="Hug L.A."/>
            <person name="Sharon I."/>
            <person name="Castelle C.J."/>
            <person name="Probst A.J."/>
            <person name="Thomas B.C."/>
            <person name="Singh A."/>
            <person name="Wilkins M.J."/>
            <person name="Karaoz U."/>
            <person name="Brodie E.L."/>
            <person name="Williams K.H."/>
            <person name="Hubbard S.S."/>
            <person name="Banfield J.F."/>
        </authorList>
    </citation>
    <scope>NUCLEOTIDE SEQUENCE [LARGE SCALE GENOMIC DNA]</scope>
</reference>
<evidence type="ECO:0000313" key="3">
    <source>
        <dbReference type="Proteomes" id="UP000178661"/>
    </source>
</evidence>
<dbReference type="Proteomes" id="UP000178661">
    <property type="component" value="Unassembled WGS sequence"/>
</dbReference>
<accession>A0A1F6Y546</accession>
<dbReference type="EMBL" id="MFVR01000020">
    <property type="protein sequence ID" value="OGJ01455.1"/>
    <property type="molecule type" value="Genomic_DNA"/>
</dbReference>
<sequence length="95" mass="11368">MFKRYVSYLKDNPSKYWFKAKLYGWGWTPATWQGWLVLAIWLVLVLFFAFAIDEHSPTREIVLTFILPLVLLTVTLIRICYKTGEKPRWQWGPKD</sequence>
<name>A0A1F6Y546_9BACT</name>
<protein>
    <submittedName>
        <fullName evidence="2">Uncharacterized protein</fullName>
    </submittedName>
</protein>
<gene>
    <name evidence="2" type="ORF">A3G98_00890</name>
</gene>
<evidence type="ECO:0000313" key="2">
    <source>
        <dbReference type="EMBL" id="OGJ01455.1"/>
    </source>
</evidence>
<evidence type="ECO:0000256" key="1">
    <source>
        <dbReference type="SAM" id="Phobius"/>
    </source>
</evidence>
<keyword evidence="1" id="KW-0812">Transmembrane</keyword>
<keyword evidence="1" id="KW-1133">Transmembrane helix</keyword>
<dbReference type="AlphaFoldDB" id="A0A1F6Y546"/>
<feature type="transmembrane region" description="Helical" evidence="1">
    <location>
        <begin position="32"/>
        <end position="52"/>
    </location>
</feature>
<proteinExistence type="predicted"/>
<keyword evidence="1" id="KW-0472">Membrane</keyword>
<feature type="transmembrane region" description="Helical" evidence="1">
    <location>
        <begin position="61"/>
        <end position="81"/>
    </location>
</feature>
<comment type="caution">
    <text evidence="2">The sequence shown here is derived from an EMBL/GenBank/DDBJ whole genome shotgun (WGS) entry which is preliminary data.</text>
</comment>